<organism evidence="2 3">
    <name type="scientific">Flavobacterium aureirubrum</name>
    <dbReference type="NCBI Taxonomy" id="3133147"/>
    <lineage>
        <taxon>Bacteria</taxon>
        <taxon>Pseudomonadati</taxon>
        <taxon>Bacteroidota</taxon>
        <taxon>Flavobacteriia</taxon>
        <taxon>Flavobacteriales</taxon>
        <taxon>Flavobacteriaceae</taxon>
        <taxon>Flavobacterium</taxon>
    </lineage>
</organism>
<gene>
    <name evidence="2" type="ORF">WFZ85_12460</name>
</gene>
<keyword evidence="3" id="KW-1185">Reference proteome</keyword>
<dbReference type="EMBL" id="JBCGDO010000018">
    <property type="protein sequence ID" value="MEM0543432.1"/>
    <property type="molecule type" value="Genomic_DNA"/>
</dbReference>
<feature type="transmembrane region" description="Helical" evidence="1">
    <location>
        <begin position="6"/>
        <end position="25"/>
    </location>
</feature>
<feature type="transmembrane region" description="Helical" evidence="1">
    <location>
        <begin position="37"/>
        <end position="53"/>
    </location>
</feature>
<dbReference type="Proteomes" id="UP001460072">
    <property type="component" value="Unassembled WGS sequence"/>
</dbReference>
<reference evidence="2 3" key="1">
    <citation type="submission" date="2024-03" db="EMBL/GenBank/DDBJ databases">
        <title>Two novel species of the genus Flavobacterium exhibiting potentially degradation of complex polysaccharides.</title>
        <authorList>
            <person name="Lian X."/>
        </authorList>
    </citation>
    <scope>NUCLEOTIDE SEQUENCE [LARGE SCALE GENOMIC DNA]</scope>
    <source>
        <strain evidence="3">j3</strain>
    </source>
</reference>
<proteinExistence type="predicted"/>
<sequence>MEDILVVLSKTLILAEGMAVAAGFYRYATIKNTPWKWFLYYLLFIFCVEVSALTEVFNEHVNRKLFFGFIIIPIEFVFFYWLYAWQSFHNKKLFWIFSLVYLLSFLPHRYLENHGSMVYSFNYVVGAFLLALLLVLEYLKQIRSDSILQFKENKMFYINLGVSLLYLGTLPFFSFYAIILKNDIIYMNYYLFFYIANHLMYLLFSMSFLWGKPNTY</sequence>
<feature type="transmembrane region" description="Helical" evidence="1">
    <location>
        <begin position="156"/>
        <end position="179"/>
    </location>
</feature>
<evidence type="ECO:0000256" key="1">
    <source>
        <dbReference type="SAM" id="Phobius"/>
    </source>
</evidence>
<feature type="transmembrane region" description="Helical" evidence="1">
    <location>
        <begin position="191"/>
        <end position="211"/>
    </location>
</feature>
<evidence type="ECO:0008006" key="4">
    <source>
        <dbReference type="Google" id="ProtNLM"/>
    </source>
</evidence>
<dbReference type="RefSeq" id="WP_342696628.1">
    <property type="nucleotide sequence ID" value="NZ_JBCGDO010000018.1"/>
</dbReference>
<protein>
    <recommendedName>
        <fullName evidence="4">Histidine kinase N-terminal 7TM region domain-containing protein</fullName>
    </recommendedName>
</protein>
<accession>A0ABU9N6V1</accession>
<keyword evidence="1" id="KW-0472">Membrane</keyword>
<evidence type="ECO:0000313" key="2">
    <source>
        <dbReference type="EMBL" id="MEM0543432.1"/>
    </source>
</evidence>
<evidence type="ECO:0000313" key="3">
    <source>
        <dbReference type="Proteomes" id="UP001460072"/>
    </source>
</evidence>
<feature type="transmembrane region" description="Helical" evidence="1">
    <location>
        <begin position="117"/>
        <end position="136"/>
    </location>
</feature>
<comment type="caution">
    <text evidence="2">The sequence shown here is derived from an EMBL/GenBank/DDBJ whole genome shotgun (WGS) entry which is preliminary data.</text>
</comment>
<name>A0ABU9N6V1_9FLAO</name>
<keyword evidence="1" id="KW-0812">Transmembrane</keyword>
<keyword evidence="1" id="KW-1133">Transmembrane helix</keyword>
<feature type="transmembrane region" description="Helical" evidence="1">
    <location>
        <begin position="65"/>
        <end position="84"/>
    </location>
</feature>